<comment type="subcellular location">
    <subcellularLocation>
        <location evidence="1">Cell membrane</location>
        <topology evidence="1">Multi-pass membrane protein</topology>
    </subcellularLocation>
</comment>
<feature type="transmembrane region" description="Helical" evidence="7">
    <location>
        <begin position="182"/>
        <end position="203"/>
    </location>
</feature>
<evidence type="ECO:0000256" key="6">
    <source>
        <dbReference type="ARBA" id="ARBA00023136"/>
    </source>
</evidence>
<dbReference type="InterPro" id="IPR037185">
    <property type="entry name" value="EmrE-like"/>
</dbReference>
<comment type="similarity">
    <text evidence="2">Belongs to the EamA transporter family.</text>
</comment>
<dbReference type="InterPro" id="IPR000620">
    <property type="entry name" value="EamA_dom"/>
</dbReference>
<feature type="domain" description="EamA" evidence="8">
    <location>
        <begin position="153"/>
        <end position="286"/>
    </location>
</feature>
<keyword evidence="6 7" id="KW-0472">Membrane</keyword>
<feature type="transmembrane region" description="Helical" evidence="7">
    <location>
        <begin position="215"/>
        <end position="232"/>
    </location>
</feature>
<keyword evidence="4 7" id="KW-0812">Transmembrane</keyword>
<name>A0A4V2QCJ1_9FIRM</name>
<dbReference type="EMBL" id="SLUO01000002">
    <property type="protein sequence ID" value="TCL60497.1"/>
    <property type="molecule type" value="Genomic_DNA"/>
</dbReference>
<evidence type="ECO:0000256" key="5">
    <source>
        <dbReference type="ARBA" id="ARBA00022989"/>
    </source>
</evidence>
<evidence type="ECO:0000256" key="3">
    <source>
        <dbReference type="ARBA" id="ARBA00022475"/>
    </source>
</evidence>
<dbReference type="PROSITE" id="PS51257">
    <property type="entry name" value="PROKAR_LIPOPROTEIN"/>
    <property type="match status" value="1"/>
</dbReference>
<organism evidence="9 10">
    <name type="scientific">Kineothrix alysoides</name>
    <dbReference type="NCBI Taxonomy" id="1469948"/>
    <lineage>
        <taxon>Bacteria</taxon>
        <taxon>Bacillati</taxon>
        <taxon>Bacillota</taxon>
        <taxon>Clostridia</taxon>
        <taxon>Lachnospirales</taxon>
        <taxon>Lachnospiraceae</taxon>
        <taxon>Kineothrix</taxon>
    </lineage>
</organism>
<evidence type="ECO:0000313" key="10">
    <source>
        <dbReference type="Proteomes" id="UP000295718"/>
    </source>
</evidence>
<evidence type="ECO:0000313" key="9">
    <source>
        <dbReference type="EMBL" id="TCL60497.1"/>
    </source>
</evidence>
<feature type="transmembrane region" description="Helical" evidence="7">
    <location>
        <begin position="129"/>
        <end position="150"/>
    </location>
</feature>
<reference evidence="9 10" key="1">
    <citation type="submission" date="2019-03" db="EMBL/GenBank/DDBJ databases">
        <title>Genomic Encyclopedia of Type Strains, Phase IV (KMG-IV): sequencing the most valuable type-strain genomes for metagenomic binning, comparative biology and taxonomic classification.</title>
        <authorList>
            <person name="Goeker M."/>
        </authorList>
    </citation>
    <scope>NUCLEOTIDE SEQUENCE [LARGE SCALE GENOMIC DNA]</scope>
    <source>
        <strain evidence="9 10">DSM 100556</strain>
    </source>
</reference>
<dbReference type="SUPFAM" id="SSF103481">
    <property type="entry name" value="Multidrug resistance efflux transporter EmrE"/>
    <property type="match status" value="2"/>
</dbReference>
<evidence type="ECO:0000256" key="7">
    <source>
        <dbReference type="SAM" id="Phobius"/>
    </source>
</evidence>
<sequence>MKKTALTSSLLLFLAACIWGFAFVAQSLGMNYMGPLIFNGTRFFLGGIVLLPVVFMGQRKRGEERGKTPFSFALKGGVCCGLVLCAASIFQQIGIKYTTVGKAGFITTLYIVIVPVLGLFLHKKVRGRVWIAAAVAVCGLYMLCVGENFSLGRGDIFTFICSVLFSVHILLIDHFAPKMDGVVLSCIQFFTAGAICTVMGLILEQPSWGQLLAGIWPLLYAGVMSCGVAYTLQIMAQKNVEPSMASLILSMESSVSLLGGWLILGQALSQKELFGCALVFSAVILVQLPEKSPKESGIYKEAV</sequence>
<feature type="transmembrane region" description="Helical" evidence="7">
    <location>
        <begin position="103"/>
        <end position="122"/>
    </location>
</feature>
<keyword evidence="5 7" id="KW-1133">Transmembrane helix</keyword>
<keyword evidence="3" id="KW-1003">Cell membrane</keyword>
<dbReference type="InterPro" id="IPR051258">
    <property type="entry name" value="Diverse_Substrate_Transporter"/>
</dbReference>
<dbReference type="OrthoDB" id="9804865at2"/>
<dbReference type="AlphaFoldDB" id="A0A4V2QCJ1"/>
<dbReference type="Gene3D" id="1.10.3730.20">
    <property type="match status" value="1"/>
</dbReference>
<gene>
    <name evidence="9" type="ORF">EDD76_102194</name>
</gene>
<feature type="transmembrane region" description="Helical" evidence="7">
    <location>
        <begin position="69"/>
        <end position="91"/>
    </location>
</feature>
<comment type="caution">
    <text evidence="9">The sequence shown here is derived from an EMBL/GenBank/DDBJ whole genome shotgun (WGS) entry which is preliminary data.</text>
</comment>
<evidence type="ECO:0000256" key="2">
    <source>
        <dbReference type="ARBA" id="ARBA00007362"/>
    </source>
</evidence>
<dbReference type="Proteomes" id="UP000295718">
    <property type="component" value="Unassembled WGS sequence"/>
</dbReference>
<keyword evidence="10" id="KW-1185">Reference proteome</keyword>
<evidence type="ECO:0000256" key="4">
    <source>
        <dbReference type="ARBA" id="ARBA00022692"/>
    </source>
</evidence>
<feature type="transmembrane region" description="Helical" evidence="7">
    <location>
        <begin position="36"/>
        <end position="57"/>
    </location>
</feature>
<dbReference type="PANTHER" id="PTHR42920:SF5">
    <property type="entry name" value="EAMA DOMAIN-CONTAINING PROTEIN"/>
    <property type="match status" value="1"/>
</dbReference>
<dbReference type="RefSeq" id="WP_031389011.1">
    <property type="nucleotide sequence ID" value="NZ_JPNB01000001.1"/>
</dbReference>
<dbReference type="Pfam" id="PF00892">
    <property type="entry name" value="EamA"/>
    <property type="match status" value="2"/>
</dbReference>
<dbReference type="GO" id="GO:0005886">
    <property type="term" value="C:plasma membrane"/>
    <property type="evidence" value="ECO:0007669"/>
    <property type="project" value="UniProtKB-SubCell"/>
</dbReference>
<evidence type="ECO:0000259" key="8">
    <source>
        <dbReference type="Pfam" id="PF00892"/>
    </source>
</evidence>
<protein>
    <submittedName>
        <fullName evidence="9">Drug/metabolite transporter (DMT)-like permease</fullName>
    </submittedName>
</protein>
<evidence type="ECO:0000256" key="1">
    <source>
        <dbReference type="ARBA" id="ARBA00004651"/>
    </source>
</evidence>
<feature type="domain" description="EamA" evidence="8">
    <location>
        <begin position="9"/>
        <end position="143"/>
    </location>
</feature>
<proteinExistence type="inferred from homology"/>
<dbReference type="PANTHER" id="PTHR42920">
    <property type="entry name" value="OS03G0707200 PROTEIN-RELATED"/>
    <property type="match status" value="1"/>
</dbReference>
<dbReference type="STRING" id="1469948.GCA_000732725_00230"/>
<feature type="transmembrane region" description="Helical" evidence="7">
    <location>
        <begin position="156"/>
        <end position="175"/>
    </location>
</feature>
<accession>A0A4V2QCJ1</accession>